<organism evidence="4 5">
    <name type="scientific">Zophobas morio</name>
    <dbReference type="NCBI Taxonomy" id="2755281"/>
    <lineage>
        <taxon>Eukaryota</taxon>
        <taxon>Metazoa</taxon>
        <taxon>Ecdysozoa</taxon>
        <taxon>Arthropoda</taxon>
        <taxon>Hexapoda</taxon>
        <taxon>Insecta</taxon>
        <taxon>Pterygota</taxon>
        <taxon>Neoptera</taxon>
        <taxon>Endopterygota</taxon>
        <taxon>Coleoptera</taxon>
        <taxon>Polyphaga</taxon>
        <taxon>Cucujiformia</taxon>
        <taxon>Tenebrionidae</taxon>
        <taxon>Zophobas</taxon>
    </lineage>
</organism>
<dbReference type="EMBL" id="JALNTZ010000007">
    <property type="protein sequence ID" value="KAJ3646019.1"/>
    <property type="molecule type" value="Genomic_DNA"/>
</dbReference>
<evidence type="ECO:0000256" key="1">
    <source>
        <dbReference type="ARBA" id="ARBA00023157"/>
    </source>
</evidence>
<protein>
    <recommendedName>
        <fullName evidence="3">Peptidase S1 domain-containing protein</fullName>
    </recommendedName>
</protein>
<feature type="domain" description="Peptidase S1" evidence="3">
    <location>
        <begin position="28"/>
        <end position="259"/>
    </location>
</feature>
<dbReference type="InterPro" id="IPR001254">
    <property type="entry name" value="Trypsin_dom"/>
</dbReference>
<keyword evidence="2" id="KW-0325">Glycoprotein</keyword>
<dbReference type="PANTHER" id="PTHR24252:SF27">
    <property type="entry name" value="TRANSMEMBRANE PROTEASE SERINE 3-LIKE"/>
    <property type="match status" value="1"/>
</dbReference>
<dbReference type="InterPro" id="IPR018114">
    <property type="entry name" value="TRYPSIN_HIS"/>
</dbReference>
<evidence type="ECO:0000313" key="5">
    <source>
        <dbReference type="Proteomes" id="UP001168821"/>
    </source>
</evidence>
<dbReference type="GO" id="GO:0004252">
    <property type="term" value="F:serine-type endopeptidase activity"/>
    <property type="evidence" value="ECO:0007669"/>
    <property type="project" value="InterPro"/>
</dbReference>
<dbReference type="CDD" id="cd00190">
    <property type="entry name" value="Tryp_SPc"/>
    <property type="match status" value="1"/>
</dbReference>
<dbReference type="InterPro" id="IPR009003">
    <property type="entry name" value="Peptidase_S1_PA"/>
</dbReference>
<dbReference type="AlphaFoldDB" id="A0AA38I3N2"/>
<name>A0AA38I3N2_9CUCU</name>
<dbReference type="InterPro" id="IPR001314">
    <property type="entry name" value="Peptidase_S1A"/>
</dbReference>
<evidence type="ECO:0000256" key="2">
    <source>
        <dbReference type="ARBA" id="ARBA00023180"/>
    </source>
</evidence>
<keyword evidence="1" id="KW-1015">Disulfide bond</keyword>
<dbReference type="PROSITE" id="PS00134">
    <property type="entry name" value="TRYPSIN_HIS"/>
    <property type="match status" value="1"/>
</dbReference>
<reference evidence="4" key="1">
    <citation type="journal article" date="2023" name="G3 (Bethesda)">
        <title>Whole genome assemblies of Zophobas morio and Tenebrio molitor.</title>
        <authorList>
            <person name="Kaur S."/>
            <person name="Stinson S.A."/>
            <person name="diCenzo G.C."/>
        </authorList>
    </citation>
    <scope>NUCLEOTIDE SEQUENCE</scope>
    <source>
        <strain evidence="4">QUZm001</strain>
    </source>
</reference>
<gene>
    <name evidence="4" type="ORF">Zmor_023630</name>
</gene>
<dbReference type="Gene3D" id="2.40.10.10">
    <property type="entry name" value="Trypsin-like serine proteases"/>
    <property type="match status" value="3"/>
</dbReference>
<dbReference type="PRINTS" id="PR00722">
    <property type="entry name" value="CHYMOTRYPSIN"/>
</dbReference>
<dbReference type="FunFam" id="2.40.10.10:FF:000068">
    <property type="entry name" value="transmembrane protease serine 2"/>
    <property type="match status" value="1"/>
</dbReference>
<sequence>MQLFKNYICCLAFIFINVCMVLPHNSRIIGGKTAKPGQFPYLVSFQVHSTGFDSHFCDASILNEHWVLTAAHCLLNLEPEQAYIIAGTNQLEASGSRYNISKLIQHPLFNISSTAVWHDIGLVKLDSEFEFTDTLQSIQIGEVLTNGSCVISGWTVTQDGSPFPLEYIEVTALSSEDCSALGEGSEINDEVPRGPGQVCAFSPTGGIGACFSGAGVPLVFNNTLVGLGTYSLDDSCSHKYPDVFIRVSYYADWIQEIMDSN</sequence>
<dbReference type="SMART" id="SM00020">
    <property type="entry name" value="Tryp_SPc"/>
    <property type="match status" value="1"/>
</dbReference>
<comment type="caution">
    <text evidence="4">The sequence shown here is derived from an EMBL/GenBank/DDBJ whole genome shotgun (WGS) entry which is preliminary data.</text>
</comment>
<dbReference type="InterPro" id="IPR043504">
    <property type="entry name" value="Peptidase_S1_PA_chymotrypsin"/>
</dbReference>
<dbReference type="Proteomes" id="UP001168821">
    <property type="component" value="Unassembled WGS sequence"/>
</dbReference>
<dbReference type="PANTHER" id="PTHR24252">
    <property type="entry name" value="ACROSIN-RELATED"/>
    <property type="match status" value="1"/>
</dbReference>
<dbReference type="SUPFAM" id="SSF50494">
    <property type="entry name" value="Trypsin-like serine proteases"/>
    <property type="match status" value="1"/>
</dbReference>
<dbReference type="Pfam" id="PF00089">
    <property type="entry name" value="Trypsin"/>
    <property type="match status" value="1"/>
</dbReference>
<evidence type="ECO:0000313" key="4">
    <source>
        <dbReference type="EMBL" id="KAJ3646019.1"/>
    </source>
</evidence>
<keyword evidence="5" id="KW-1185">Reference proteome</keyword>
<accession>A0AA38I3N2</accession>
<evidence type="ECO:0000259" key="3">
    <source>
        <dbReference type="PROSITE" id="PS50240"/>
    </source>
</evidence>
<dbReference type="PROSITE" id="PS50240">
    <property type="entry name" value="TRYPSIN_DOM"/>
    <property type="match status" value="1"/>
</dbReference>
<dbReference type="GO" id="GO:0006508">
    <property type="term" value="P:proteolysis"/>
    <property type="evidence" value="ECO:0007669"/>
    <property type="project" value="InterPro"/>
</dbReference>
<proteinExistence type="predicted"/>